<sequence>MSYYASSDAASTTQPSDSCKGTPSISQPTKSVPIPSSNNTSPDNPVTPNNPTQTQLTVGNKNPTHSLPPTSQLGKKRKLTSSVWDHFDKINRNGDDFAIFHHCKSSLKANSKNGTKSLHNHIEKFVYAPTPHTEEELVRHLMDSFTKWNIETKISTITVDNCSTNDGLIFIVLEKLYGDLLCDGTILHMRCCAHILNLIVKDGLSTIEHSLARIRDSVAFWSATPQKVEKFEEVAKQLKLSYGKKSSLDCKTRWNSTYLMLQTAIQYKDVFPRLRIREKHYTNVPTELDWELANKVAEILQHFMPSLNCFLGENIQQLIVSSFKFVN</sequence>
<feature type="compositionally biased region" description="Polar residues" evidence="1">
    <location>
        <begin position="12"/>
        <end position="73"/>
    </location>
</feature>
<comment type="caution">
    <text evidence="2">The sequence shown here is derived from an EMBL/GenBank/DDBJ whole genome shotgun (WGS) entry which is preliminary data.</text>
</comment>
<dbReference type="InterPro" id="IPR052035">
    <property type="entry name" value="ZnF_BED_domain_contain"/>
</dbReference>
<reference evidence="2 3" key="1">
    <citation type="journal article" date="2020" name="Mol. Plant">
        <title>The Chromosome-Based Rubber Tree Genome Provides New Insights into Spurge Genome Evolution and Rubber Biosynthesis.</title>
        <authorList>
            <person name="Liu J."/>
            <person name="Shi C."/>
            <person name="Shi C.C."/>
            <person name="Li W."/>
            <person name="Zhang Q.J."/>
            <person name="Zhang Y."/>
            <person name="Li K."/>
            <person name="Lu H.F."/>
            <person name="Shi C."/>
            <person name="Zhu S.T."/>
            <person name="Xiao Z.Y."/>
            <person name="Nan H."/>
            <person name="Yue Y."/>
            <person name="Zhu X.G."/>
            <person name="Wu Y."/>
            <person name="Hong X.N."/>
            <person name="Fan G.Y."/>
            <person name="Tong Y."/>
            <person name="Zhang D."/>
            <person name="Mao C.L."/>
            <person name="Liu Y.L."/>
            <person name="Hao S.J."/>
            <person name="Liu W.Q."/>
            <person name="Lv M.Q."/>
            <person name="Zhang H.B."/>
            <person name="Liu Y."/>
            <person name="Hu-Tang G.R."/>
            <person name="Wang J.P."/>
            <person name="Wang J.H."/>
            <person name="Sun Y.H."/>
            <person name="Ni S.B."/>
            <person name="Chen W.B."/>
            <person name="Zhang X.C."/>
            <person name="Jiao Y.N."/>
            <person name="Eichler E.E."/>
            <person name="Li G.H."/>
            <person name="Liu X."/>
            <person name="Gao L.Z."/>
        </authorList>
    </citation>
    <scope>NUCLEOTIDE SEQUENCE [LARGE SCALE GENOMIC DNA]</scope>
    <source>
        <strain evidence="3">cv. GT1</strain>
        <tissue evidence="2">Leaf</tissue>
    </source>
</reference>
<accession>A0A6A6LLF5</accession>
<dbReference type="EMBL" id="JAAGAX010000010">
    <property type="protein sequence ID" value="KAF2301834.1"/>
    <property type="molecule type" value="Genomic_DNA"/>
</dbReference>
<dbReference type="GO" id="GO:0008270">
    <property type="term" value="F:zinc ion binding"/>
    <property type="evidence" value="ECO:0007669"/>
    <property type="project" value="UniProtKB-KW"/>
</dbReference>
<feature type="region of interest" description="Disordered" evidence="1">
    <location>
        <begin position="1"/>
        <end position="75"/>
    </location>
</feature>
<evidence type="ECO:0000313" key="2">
    <source>
        <dbReference type="EMBL" id="KAF2301834.1"/>
    </source>
</evidence>
<dbReference type="Proteomes" id="UP000467840">
    <property type="component" value="Chromosome 4"/>
</dbReference>
<evidence type="ECO:0000313" key="3">
    <source>
        <dbReference type="Proteomes" id="UP000467840"/>
    </source>
</evidence>
<dbReference type="InterPro" id="IPR012337">
    <property type="entry name" value="RNaseH-like_sf"/>
</dbReference>
<organism evidence="2 3">
    <name type="scientific">Hevea brasiliensis</name>
    <name type="common">Para rubber tree</name>
    <name type="synonym">Siphonia brasiliensis</name>
    <dbReference type="NCBI Taxonomy" id="3981"/>
    <lineage>
        <taxon>Eukaryota</taxon>
        <taxon>Viridiplantae</taxon>
        <taxon>Streptophyta</taxon>
        <taxon>Embryophyta</taxon>
        <taxon>Tracheophyta</taxon>
        <taxon>Spermatophyta</taxon>
        <taxon>Magnoliopsida</taxon>
        <taxon>eudicotyledons</taxon>
        <taxon>Gunneridae</taxon>
        <taxon>Pentapetalae</taxon>
        <taxon>rosids</taxon>
        <taxon>fabids</taxon>
        <taxon>Malpighiales</taxon>
        <taxon>Euphorbiaceae</taxon>
        <taxon>Crotonoideae</taxon>
        <taxon>Micrandreae</taxon>
        <taxon>Hevea</taxon>
    </lineage>
</organism>
<dbReference type="SMART" id="SM00614">
    <property type="entry name" value="ZnF_BED"/>
    <property type="match status" value="1"/>
</dbReference>
<dbReference type="GO" id="GO:0005634">
    <property type="term" value="C:nucleus"/>
    <property type="evidence" value="ECO:0007669"/>
    <property type="project" value="UniProtKB-SubCell"/>
</dbReference>
<evidence type="ECO:0008006" key="4">
    <source>
        <dbReference type="Google" id="ProtNLM"/>
    </source>
</evidence>
<dbReference type="AlphaFoldDB" id="A0A6A6LLF5"/>
<proteinExistence type="predicted"/>
<dbReference type="SUPFAM" id="SSF53098">
    <property type="entry name" value="Ribonuclease H-like"/>
    <property type="match status" value="1"/>
</dbReference>
<keyword evidence="3" id="KW-1185">Reference proteome</keyword>
<evidence type="ECO:0000256" key="1">
    <source>
        <dbReference type="SAM" id="MobiDB-lite"/>
    </source>
</evidence>
<dbReference type="PANTHER" id="PTHR46481:SF11">
    <property type="entry name" value="ZINC FINGER BED DOMAIN-CONTAINING PROTEIN RICESLEEPER 2-LIKE"/>
    <property type="match status" value="1"/>
</dbReference>
<name>A0A6A6LLF5_HEVBR</name>
<protein>
    <recommendedName>
        <fullName evidence="4">BED-type domain-containing protein</fullName>
    </recommendedName>
</protein>
<feature type="compositionally biased region" description="Low complexity" evidence="1">
    <location>
        <begin position="1"/>
        <end position="11"/>
    </location>
</feature>
<gene>
    <name evidence="2" type="ORF">GH714_029736</name>
</gene>
<dbReference type="PANTHER" id="PTHR46481">
    <property type="entry name" value="ZINC FINGER BED DOMAIN-CONTAINING PROTEIN 4"/>
    <property type="match status" value="1"/>
</dbReference>